<feature type="transmembrane region" description="Helical" evidence="1">
    <location>
        <begin position="138"/>
        <end position="167"/>
    </location>
</feature>
<evidence type="ECO:0000259" key="2">
    <source>
        <dbReference type="Pfam" id="PF20151"/>
    </source>
</evidence>
<protein>
    <recommendedName>
        <fullName evidence="2">DUF6533 domain-containing protein</fullName>
    </recommendedName>
</protein>
<dbReference type="AlphaFoldDB" id="A0A409YEV4"/>
<feature type="transmembrane region" description="Helical" evidence="1">
    <location>
        <begin position="228"/>
        <end position="245"/>
    </location>
</feature>
<feature type="transmembrane region" description="Helical" evidence="1">
    <location>
        <begin position="188"/>
        <end position="208"/>
    </location>
</feature>
<feature type="transmembrane region" description="Helical" evidence="1">
    <location>
        <begin position="33"/>
        <end position="57"/>
    </location>
</feature>
<dbReference type="InParanoid" id="A0A409YEV4"/>
<organism evidence="3 4">
    <name type="scientific">Panaeolus cyanescens</name>
    <dbReference type="NCBI Taxonomy" id="181874"/>
    <lineage>
        <taxon>Eukaryota</taxon>
        <taxon>Fungi</taxon>
        <taxon>Dikarya</taxon>
        <taxon>Basidiomycota</taxon>
        <taxon>Agaricomycotina</taxon>
        <taxon>Agaricomycetes</taxon>
        <taxon>Agaricomycetidae</taxon>
        <taxon>Agaricales</taxon>
        <taxon>Agaricineae</taxon>
        <taxon>Galeropsidaceae</taxon>
        <taxon>Panaeolus</taxon>
    </lineage>
</organism>
<evidence type="ECO:0000313" key="3">
    <source>
        <dbReference type="EMBL" id="PPR01547.1"/>
    </source>
</evidence>
<keyword evidence="1" id="KW-0472">Membrane</keyword>
<reference evidence="3 4" key="1">
    <citation type="journal article" date="2018" name="Evol. Lett.">
        <title>Horizontal gene cluster transfer increased hallucinogenic mushroom diversity.</title>
        <authorList>
            <person name="Reynolds H.T."/>
            <person name="Vijayakumar V."/>
            <person name="Gluck-Thaler E."/>
            <person name="Korotkin H.B."/>
            <person name="Matheny P.B."/>
            <person name="Slot J.C."/>
        </authorList>
    </citation>
    <scope>NUCLEOTIDE SEQUENCE [LARGE SCALE GENOMIC DNA]</scope>
    <source>
        <strain evidence="3 4">2629</strain>
    </source>
</reference>
<dbReference type="InterPro" id="IPR045340">
    <property type="entry name" value="DUF6533"/>
</dbReference>
<feature type="domain" description="DUF6533" evidence="2">
    <location>
        <begin position="40"/>
        <end position="87"/>
    </location>
</feature>
<dbReference type="EMBL" id="NHTK01001240">
    <property type="protein sequence ID" value="PPR01547.1"/>
    <property type="molecule type" value="Genomic_DNA"/>
</dbReference>
<keyword evidence="1" id="KW-0812">Transmembrane</keyword>
<dbReference type="Proteomes" id="UP000284842">
    <property type="component" value="Unassembled WGS sequence"/>
</dbReference>
<feature type="transmembrane region" description="Helical" evidence="1">
    <location>
        <begin position="78"/>
        <end position="99"/>
    </location>
</feature>
<keyword evidence="4" id="KW-1185">Reference proteome</keyword>
<dbReference type="Pfam" id="PF20151">
    <property type="entry name" value="DUF6533"/>
    <property type="match status" value="1"/>
</dbReference>
<comment type="caution">
    <text evidence="3">The sequence shown here is derived from an EMBL/GenBank/DDBJ whole genome shotgun (WGS) entry which is preliminary data.</text>
</comment>
<evidence type="ECO:0000313" key="4">
    <source>
        <dbReference type="Proteomes" id="UP000284842"/>
    </source>
</evidence>
<gene>
    <name evidence="3" type="ORF">CVT24_001858</name>
</gene>
<dbReference type="OrthoDB" id="3349377at2759"/>
<name>A0A409YEV4_9AGAR</name>
<evidence type="ECO:0000256" key="1">
    <source>
        <dbReference type="SAM" id="Phobius"/>
    </source>
</evidence>
<keyword evidence="1" id="KW-1133">Transmembrane helix</keyword>
<accession>A0A409YEV4</accession>
<proteinExistence type="predicted"/>
<sequence length="344" mass="39021">MSVANPNAQVLDHHLPHRYTGEEWDLSVDRLNAVFMLNACAVAALTWVVYDFVLSFGEEISLVWNRWHNKRGQHARRLYIFIRYFSVINLCNATAITLAPDAMILLRINAVYHYDVFGELDRFFLEVQIFLKPFSRTFISVLSLTICLFATAQCVYFILMLITLLHVMRGLDVRGRASAESLKQVRKLVPTMMVFISHGTYYFFFAILAKIVNAILIVTASGPLREIGIPWIMALYPVLVTKIYLNMVQYLHGRRGRIQYLHNSPNPGAGGDDENHDNFHFTFSFNSSSDDHTMPGFINERDAERGGGSRRGSSYFRTGLGQITFATRSSLAVSSDVDSLGEDL</sequence>